<dbReference type="EMBL" id="JARRAG010000002">
    <property type="protein sequence ID" value="MDG3004580.1"/>
    <property type="molecule type" value="Genomic_DNA"/>
</dbReference>
<dbReference type="Proteomes" id="UP001216907">
    <property type="component" value="Unassembled WGS sequence"/>
</dbReference>
<sequence length="672" mass="72541">MRPPHLLPILALVASSAAAGTPDPSAAGYAGRRGATVYVSKLGDGSDGKTWATAFRTIQAGLDAVPDDQGGHRVVVRPDAYVEANLAPSKKGAAGAYNALVCDFDGGLGSGAKGWALIDSGDPAGGFKSWDWWSTIRASDKHWPTGNNRETFSSIVWDRWSLRRVYATGGDAGLFWDLTSKSGEGFTVLAEDCVGIGRAFGGGVVYPKVRPDEPSLFRRCYFLALDWVGDTAAVLMGGSEEAMPAQPHAVFEDCTLVHPDNALALSYAGKRTRVKLSRCRLIALNFTQPEMGGKSTGVIGTENHAPGGSLHVDLEDCRLAGYSVFTSGPDGQAATCATTGRNTAYLQFKQPTPEGFERVGAWPADLFAAIAPPAVAEPAPTHPAGPRLTKLPFAIAKGMENTPVVFNGRPLLALNHRDDTKAHTADYSKSMHLYIKDLVTGEEVARFGEGHSFASAVVDGPALHVFGSRGDQDWFHEIDRFTSTDLKAWKREPALAPEGGEALLNVSVCRDDQGWLMAYESNKPVGFCFKFARSKDLARWEKVPGLTFTGVNDEYSACPVIRHVPPYYYAIYLHAATPGHKGWTSFVARSKDLADWELSPLNPILEAGEGEGINNSDVDLFEWEGRTYLFYATGDQSTWSAARVAQFDGPMKEFFEGCFPAGMPVVRTTARR</sequence>
<dbReference type="InterPro" id="IPR011050">
    <property type="entry name" value="Pectin_lyase_fold/virulence"/>
</dbReference>
<dbReference type="RefSeq" id="WP_277860935.1">
    <property type="nucleotide sequence ID" value="NZ_JARRAG010000002.1"/>
</dbReference>
<evidence type="ECO:0000313" key="2">
    <source>
        <dbReference type="EMBL" id="MDG3004580.1"/>
    </source>
</evidence>
<name>A0ABT6FAJ1_9BACT</name>
<reference evidence="2 3" key="1">
    <citation type="submission" date="2023-03" db="EMBL/GenBank/DDBJ databases">
        <title>Paludisphaera mucosa sp. nov. a novel planctomycete from northern fen.</title>
        <authorList>
            <person name="Ivanova A."/>
        </authorList>
    </citation>
    <scope>NUCLEOTIDE SEQUENCE [LARGE SCALE GENOMIC DNA]</scope>
    <source>
        <strain evidence="2 3">Pla2</strain>
    </source>
</reference>
<protein>
    <submittedName>
        <fullName evidence="2">Uncharacterized protein</fullName>
    </submittedName>
</protein>
<accession>A0ABT6FAJ1</accession>
<keyword evidence="3" id="KW-1185">Reference proteome</keyword>
<keyword evidence="1" id="KW-0732">Signal</keyword>
<feature type="chain" id="PRO_5045289371" evidence="1">
    <location>
        <begin position="20"/>
        <end position="672"/>
    </location>
</feature>
<feature type="signal peptide" evidence="1">
    <location>
        <begin position="1"/>
        <end position="19"/>
    </location>
</feature>
<dbReference type="Gene3D" id="2.115.10.20">
    <property type="entry name" value="Glycosyl hydrolase domain, family 43"/>
    <property type="match status" value="1"/>
</dbReference>
<proteinExistence type="predicted"/>
<comment type="caution">
    <text evidence="2">The sequence shown here is derived from an EMBL/GenBank/DDBJ whole genome shotgun (WGS) entry which is preliminary data.</text>
</comment>
<evidence type="ECO:0000256" key="1">
    <source>
        <dbReference type="SAM" id="SignalP"/>
    </source>
</evidence>
<organism evidence="2 3">
    <name type="scientific">Paludisphaera mucosa</name>
    <dbReference type="NCBI Taxonomy" id="3030827"/>
    <lineage>
        <taxon>Bacteria</taxon>
        <taxon>Pseudomonadati</taxon>
        <taxon>Planctomycetota</taxon>
        <taxon>Planctomycetia</taxon>
        <taxon>Isosphaerales</taxon>
        <taxon>Isosphaeraceae</taxon>
        <taxon>Paludisphaera</taxon>
    </lineage>
</organism>
<dbReference type="InterPro" id="IPR012334">
    <property type="entry name" value="Pectin_lyas_fold"/>
</dbReference>
<dbReference type="Gene3D" id="2.160.20.10">
    <property type="entry name" value="Single-stranded right-handed beta-helix, Pectin lyase-like"/>
    <property type="match status" value="1"/>
</dbReference>
<dbReference type="SUPFAM" id="SSF51126">
    <property type="entry name" value="Pectin lyase-like"/>
    <property type="match status" value="1"/>
</dbReference>
<dbReference type="InterPro" id="IPR023296">
    <property type="entry name" value="Glyco_hydro_beta-prop_sf"/>
</dbReference>
<gene>
    <name evidence="2" type="ORF">PZE19_12405</name>
</gene>
<evidence type="ECO:0000313" key="3">
    <source>
        <dbReference type="Proteomes" id="UP001216907"/>
    </source>
</evidence>
<dbReference type="SUPFAM" id="SSF75005">
    <property type="entry name" value="Arabinanase/levansucrase/invertase"/>
    <property type="match status" value="1"/>
</dbReference>